<name>A0AAN9VLW8_9ORTH</name>
<dbReference type="AlphaFoldDB" id="A0AAN9VLW8"/>
<evidence type="ECO:0000256" key="3">
    <source>
        <dbReference type="PROSITE-ProRule" id="PRU00497"/>
    </source>
</evidence>
<dbReference type="PROSITE" id="PS51155">
    <property type="entry name" value="CHIT_BIND_RR_2"/>
    <property type="match status" value="1"/>
</dbReference>
<keyword evidence="1 3" id="KW-0193">Cuticle</keyword>
<evidence type="ECO:0008006" key="8">
    <source>
        <dbReference type="Google" id="ProtNLM"/>
    </source>
</evidence>
<dbReference type="InterPro" id="IPR031311">
    <property type="entry name" value="CHIT_BIND_RR_consensus"/>
</dbReference>
<dbReference type="GO" id="GO:0008010">
    <property type="term" value="F:structural constituent of chitin-based larval cuticle"/>
    <property type="evidence" value="ECO:0007669"/>
    <property type="project" value="TreeGrafter"/>
</dbReference>
<protein>
    <recommendedName>
        <fullName evidence="8">Cuticular protein</fullName>
    </recommendedName>
</protein>
<sequence length="158" mass="16372">MNTLVVLSALLAVALAKPQFGGRPGARPVAGGSLNDVPIVRQASDVRPDGYSYSYETGNGIQANEEGVLENAGNPELEAINARGGFSYVGDDGVTYTITYVADAAGGFQPQGAHLPTPPPVPEAIARALDFIARNPQPEGNFGGRPAARPSRPGFGRK</sequence>
<comment type="caution">
    <text evidence="6">The sequence shown here is derived from an EMBL/GenBank/DDBJ whole genome shotgun (WGS) entry which is preliminary data.</text>
</comment>
<dbReference type="PANTHER" id="PTHR10380:SF173">
    <property type="entry name" value="CUTICULAR PROTEIN 47EF, ISOFORM C-RELATED"/>
    <property type="match status" value="1"/>
</dbReference>
<feature type="chain" id="PRO_5042840160" description="Cuticular protein" evidence="5">
    <location>
        <begin position="17"/>
        <end position="158"/>
    </location>
</feature>
<dbReference type="InterPro" id="IPR050468">
    <property type="entry name" value="Cuticle_Struct_Prot"/>
</dbReference>
<dbReference type="Proteomes" id="UP001378592">
    <property type="component" value="Unassembled WGS sequence"/>
</dbReference>
<feature type="region of interest" description="Disordered" evidence="4">
    <location>
        <begin position="135"/>
        <end position="158"/>
    </location>
</feature>
<keyword evidence="2" id="KW-0873">Pyrrolidone carboxylic acid</keyword>
<organism evidence="6 7">
    <name type="scientific">Gryllus longicercus</name>
    <dbReference type="NCBI Taxonomy" id="2509291"/>
    <lineage>
        <taxon>Eukaryota</taxon>
        <taxon>Metazoa</taxon>
        <taxon>Ecdysozoa</taxon>
        <taxon>Arthropoda</taxon>
        <taxon>Hexapoda</taxon>
        <taxon>Insecta</taxon>
        <taxon>Pterygota</taxon>
        <taxon>Neoptera</taxon>
        <taxon>Polyneoptera</taxon>
        <taxon>Orthoptera</taxon>
        <taxon>Ensifera</taxon>
        <taxon>Gryllidea</taxon>
        <taxon>Grylloidea</taxon>
        <taxon>Gryllidae</taxon>
        <taxon>Gryllinae</taxon>
        <taxon>Gryllus</taxon>
    </lineage>
</organism>
<feature type="signal peptide" evidence="5">
    <location>
        <begin position="1"/>
        <end position="16"/>
    </location>
</feature>
<proteinExistence type="predicted"/>
<evidence type="ECO:0000313" key="7">
    <source>
        <dbReference type="Proteomes" id="UP001378592"/>
    </source>
</evidence>
<evidence type="ECO:0000256" key="1">
    <source>
        <dbReference type="ARBA" id="ARBA00022460"/>
    </source>
</evidence>
<dbReference type="GO" id="GO:0062129">
    <property type="term" value="C:chitin-based extracellular matrix"/>
    <property type="evidence" value="ECO:0007669"/>
    <property type="project" value="TreeGrafter"/>
</dbReference>
<keyword evidence="7" id="KW-1185">Reference proteome</keyword>
<dbReference type="PROSITE" id="PS00233">
    <property type="entry name" value="CHIT_BIND_RR_1"/>
    <property type="match status" value="1"/>
</dbReference>
<accession>A0AAN9VLW8</accession>
<dbReference type="PANTHER" id="PTHR10380">
    <property type="entry name" value="CUTICLE PROTEIN"/>
    <property type="match status" value="1"/>
</dbReference>
<gene>
    <name evidence="6" type="ORF">R5R35_008914</name>
</gene>
<dbReference type="PRINTS" id="PR00947">
    <property type="entry name" value="CUTICLE"/>
</dbReference>
<evidence type="ECO:0000256" key="5">
    <source>
        <dbReference type="SAM" id="SignalP"/>
    </source>
</evidence>
<dbReference type="InterPro" id="IPR000618">
    <property type="entry name" value="Insect_cuticle"/>
</dbReference>
<dbReference type="Pfam" id="PF00379">
    <property type="entry name" value="Chitin_bind_4"/>
    <property type="match status" value="1"/>
</dbReference>
<evidence type="ECO:0000313" key="6">
    <source>
        <dbReference type="EMBL" id="KAK7867370.1"/>
    </source>
</evidence>
<evidence type="ECO:0000256" key="4">
    <source>
        <dbReference type="SAM" id="MobiDB-lite"/>
    </source>
</evidence>
<keyword evidence="5" id="KW-0732">Signal</keyword>
<dbReference type="EMBL" id="JAZDUA010000121">
    <property type="protein sequence ID" value="KAK7867370.1"/>
    <property type="molecule type" value="Genomic_DNA"/>
</dbReference>
<evidence type="ECO:0000256" key="2">
    <source>
        <dbReference type="ARBA" id="ARBA00023283"/>
    </source>
</evidence>
<reference evidence="6 7" key="1">
    <citation type="submission" date="2024-03" db="EMBL/GenBank/DDBJ databases">
        <title>The genome assembly and annotation of the cricket Gryllus longicercus Weissman &amp; Gray.</title>
        <authorList>
            <person name="Szrajer S."/>
            <person name="Gray D."/>
            <person name="Ylla G."/>
        </authorList>
    </citation>
    <scope>NUCLEOTIDE SEQUENCE [LARGE SCALE GENOMIC DNA]</scope>
    <source>
        <strain evidence="6">DAG 2021-001</strain>
        <tissue evidence="6">Whole body minus gut</tissue>
    </source>
</reference>